<reference evidence="1" key="1">
    <citation type="journal article" date="2014" name="Int. J. Syst. Evol. Microbiol.">
        <title>Complete genome sequence of Corynebacterium casei LMG S-19264T (=DSM 44701T), isolated from a smear-ripened cheese.</title>
        <authorList>
            <consortium name="US DOE Joint Genome Institute (JGI-PGF)"/>
            <person name="Walter F."/>
            <person name="Albersmeier A."/>
            <person name="Kalinowski J."/>
            <person name="Ruckert C."/>
        </authorList>
    </citation>
    <scope>NUCLEOTIDE SEQUENCE</scope>
    <source>
        <strain evidence="1">CGMCC 1.12777</strain>
    </source>
</reference>
<gene>
    <name evidence="1" type="ORF">GCM10007096_28690</name>
</gene>
<dbReference type="Gene3D" id="3.40.50.1860">
    <property type="match status" value="2"/>
</dbReference>
<evidence type="ECO:0008006" key="3">
    <source>
        <dbReference type="Google" id="ProtNLM"/>
    </source>
</evidence>
<keyword evidence="2" id="KW-1185">Reference proteome</keyword>
<dbReference type="Pfam" id="PF01177">
    <property type="entry name" value="Asp_Glu_race"/>
    <property type="match status" value="1"/>
</dbReference>
<dbReference type="GO" id="GO:0047661">
    <property type="term" value="F:amino-acid racemase activity"/>
    <property type="evidence" value="ECO:0007669"/>
    <property type="project" value="InterPro"/>
</dbReference>
<dbReference type="AlphaFoldDB" id="A0A8J3EMI3"/>
<reference evidence="1" key="2">
    <citation type="submission" date="2020-09" db="EMBL/GenBank/DDBJ databases">
        <authorList>
            <person name="Sun Q."/>
            <person name="Zhou Y."/>
        </authorList>
    </citation>
    <scope>NUCLEOTIDE SEQUENCE</scope>
    <source>
        <strain evidence="1">CGMCC 1.12777</strain>
    </source>
</reference>
<dbReference type="RefSeq" id="WP_188498068.1">
    <property type="nucleotide sequence ID" value="NZ_BMFV01000023.1"/>
</dbReference>
<dbReference type="InterPro" id="IPR015942">
    <property type="entry name" value="Asp/Glu/hydantoin_racemase"/>
</dbReference>
<protein>
    <recommendedName>
        <fullName evidence="3">Asp/Glu racemase</fullName>
    </recommendedName>
</protein>
<dbReference type="EMBL" id="BMFV01000023">
    <property type="protein sequence ID" value="GGH84791.1"/>
    <property type="molecule type" value="Genomic_DNA"/>
</dbReference>
<sequence length="221" mass="23882">MEKKLAIIHTTPVTIDSLKALASKYLPDYKVINIVDDSILPELGENGGDITAVQDRLIQYAKNAEHVGADVILNACSSVGEVVQHMAEAVHIPIIRIDKAMAEVAVQNAGRIGVVATLATTLNPTLRLIENEAKRINKEVDIESALAEEAYKCLINGDSKGHDRILAEVLSALGDRTDIVVLAQASMARVVESLPVEKRHKFITSPELGMERLAQTMKGTG</sequence>
<evidence type="ECO:0000313" key="1">
    <source>
        <dbReference type="EMBL" id="GGH84791.1"/>
    </source>
</evidence>
<dbReference type="Proteomes" id="UP000656813">
    <property type="component" value="Unassembled WGS sequence"/>
</dbReference>
<proteinExistence type="predicted"/>
<comment type="caution">
    <text evidence="1">The sequence shown here is derived from an EMBL/GenBank/DDBJ whole genome shotgun (WGS) entry which is preliminary data.</text>
</comment>
<dbReference type="InterPro" id="IPR001920">
    <property type="entry name" value="Asp/Glu_race"/>
</dbReference>
<organism evidence="1 2">
    <name type="scientific">Pullulanibacillus pueri</name>
    <dbReference type="NCBI Taxonomy" id="1437324"/>
    <lineage>
        <taxon>Bacteria</taxon>
        <taxon>Bacillati</taxon>
        <taxon>Bacillota</taxon>
        <taxon>Bacilli</taxon>
        <taxon>Bacillales</taxon>
        <taxon>Sporolactobacillaceae</taxon>
        <taxon>Pullulanibacillus</taxon>
    </lineage>
</organism>
<accession>A0A8J3EMI3</accession>
<name>A0A8J3EMI3_9BACL</name>
<dbReference type="SUPFAM" id="SSF53681">
    <property type="entry name" value="Aspartate/glutamate racemase"/>
    <property type="match status" value="1"/>
</dbReference>
<evidence type="ECO:0000313" key="2">
    <source>
        <dbReference type="Proteomes" id="UP000656813"/>
    </source>
</evidence>